<accession>A0A6V7PPD0</accession>
<gene>
    <name evidence="2" type="ORF">CB5_LOCUS15896</name>
</gene>
<sequence length="129" mass="14578">MLPLGTMQQRKTHRVTFCAWIRLINLPFECWTVARVAALVSGFGRFEKADATTKAVTDLRAFRCQITLDSLTDIPQNLSIVLREEVFSIIVHLESWERAVDEANQGPLTPPHVDPNNGYNQSRDRGNSP</sequence>
<name>A0A6V7PPD0_ANACO</name>
<reference evidence="2" key="1">
    <citation type="submission" date="2020-07" db="EMBL/GenBank/DDBJ databases">
        <authorList>
            <person name="Lin J."/>
        </authorList>
    </citation>
    <scope>NUCLEOTIDE SEQUENCE</scope>
</reference>
<evidence type="ECO:0000313" key="2">
    <source>
        <dbReference type="EMBL" id="CAD1832685.1"/>
    </source>
</evidence>
<feature type="region of interest" description="Disordered" evidence="1">
    <location>
        <begin position="103"/>
        <end position="129"/>
    </location>
</feature>
<protein>
    <recommendedName>
        <fullName evidence="3">DUF4283 domain-containing protein</fullName>
    </recommendedName>
</protein>
<proteinExistence type="predicted"/>
<dbReference type="EMBL" id="LR862150">
    <property type="protein sequence ID" value="CAD1832685.1"/>
    <property type="molecule type" value="Genomic_DNA"/>
</dbReference>
<evidence type="ECO:0000256" key="1">
    <source>
        <dbReference type="SAM" id="MobiDB-lite"/>
    </source>
</evidence>
<evidence type="ECO:0008006" key="3">
    <source>
        <dbReference type="Google" id="ProtNLM"/>
    </source>
</evidence>
<organism evidence="2">
    <name type="scientific">Ananas comosus var. bracteatus</name>
    <name type="common">red pineapple</name>
    <dbReference type="NCBI Taxonomy" id="296719"/>
    <lineage>
        <taxon>Eukaryota</taxon>
        <taxon>Viridiplantae</taxon>
        <taxon>Streptophyta</taxon>
        <taxon>Embryophyta</taxon>
        <taxon>Tracheophyta</taxon>
        <taxon>Spermatophyta</taxon>
        <taxon>Magnoliopsida</taxon>
        <taxon>Liliopsida</taxon>
        <taxon>Poales</taxon>
        <taxon>Bromeliaceae</taxon>
        <taxon>Bromelioideae</taxon>
        <taxon>Ananas</taxon>
    </lineage>
</organism>
<dbReference type="AlphaFoldDB" id="A0A6V7PPD0"/>